<keyword evidence="1" id="KW-0732">Signal</keyword>
<dbReference type="PANTHER" id="PTHR30032">
    <property type="entry name" value="N-ACETYLMURAMOYL-L-ALANINE AMIDASE-RELATED"/>
    <property type="match status" value="1"/>
</dbReference>
<dbReference type="AlphaFoldDB" id="A0A0D1KI74"/>
<dbReference type="PANTHER" id="PTHR30032:SF1">
    <property type="entry name" value="N-ACETYLMURAMOYL-L-ALANINE AMIDASE LYTC"/>
    <property type="match status" value="1"/>
</dbReference>
<feature type="domain" description="MurNAc-LAA" evidence="2">
    <location>
        <begin position="380"/>
        <end position="492"/>
    </location>
</feature>
<name>A0A0D1KI74_BACIU</name>
<dbReference type="Gene3D" id="3.40.630.40">
    <property type="entry name" value="Zn-dependent exopeptidases"/>
    <property type="match status" value="1"/>
</dbReference>
<dbReference type="Pfam" id="PF01520">
    <property type="entry name" value="Amidase_3"/>
    <property type="match status" value="1"/>
</dbReference>
<comment type="caution">
    <text evidence="3">The sequence shown here is derived from an EMBL/GenBank/DDBJ whole genome shotgun (WGS) entry which is preliminary data.</text>
</comment>
<dbReference type="SUPFAM" id="SSF53187">
    <property type="entry name" value="Zn-dependent exopeptidases"/>
    <property type="match status" value="1"/>
</dbReference>
<feature type="chain" id="PRO_5002247245" evidence="1">
    <location>
        <begin position="25"/>
        <end position="496"/>
    </location>
</feature>
<dbReference type="SMART" id="SM00646">
    <property type="entry name" value="Ami_3"/>
    <property type="match status" value="1"/>
</dbReference>
<dbReference type="InterPro" id="IPR051922">
    <property type="entry name" value="Bact_Sporulation_Assoc"/>
</dbReference>
<feature type="signal peptide" evidence="1">
    <location>
        <begin position="1"/>
        <end position="24"/>
    </location>
</feature>
<evidence type="ECO:0000313" key="4">
    <source>
        <dbReference type="Proteomes" id="UP000032247"/>
    </source>
</evidence>
<sequence>MRSYIKVLTMCFLGLILFVPTALADNSVKRVGGSNRYGTAVQISKQMYSTASTAVIVGGSSYADAISAAPFAYQKNAPLLYTNSDKLSYETKTRLKEMQTKNVIIVGGTPAVSSNTANQIKSLGISIKRIAGSNRYDTAARVAKAMGATSKAVILNGFLYADTPAVIPYAAKNGYPILFTNKTSINSATMSVIKDKGISSTVVVGGTGSISNTVYNKLPSPTRISGSNRYELAANIVEKLNLSTSTVYVSNGFSYPDSIAGATLAAKKKQSLILTNGENLSTVARKIIGSKNMSNFTIIGNTPAVSTKVANQLKNPVVGETIFIDPGHGDQDSGAIGNGLLEKEVNLDIAKRVNTKLNASGALPVLSRSNDTFYSLQERVNKAASAQADLFISIHANANDSSSPNGSETYYDTTYQAANSKRLAEQIQPKLAANLGTRDRGVKTAAFYVIKYSKMPSVLVETAFITNASDASKLKQAVYKDKAAQAIHDGTVSYYR</sequence>
<dbReference type="CDD" id="cd02696">
    <property type="entry name" value="MurNAc-LAA"/>
    <property type="match status" value="1"/>
</dbReference>
<proteinExistence type="predicted"/>
<dbReference type="GO" id="GO:0008745">
    <property type="term" value="F:N-acetylmuramoyl-L-alanine amidase activity"/>
    <property type="evidence" value="ECO:0007669"/>
    <property type="project" value="InterPro"/>
</dbReference>
<evidence type="ECO:0000256" key="1">
    <source>
        <dbReference type="SAM" id="SignalP"/>
    </source>
</evidence>
<dbReference type="Proteomes" id="UP000032247">
    <property type="component" value="Unassembled WGS sequence"/>
</dbReference>
<dbReference type="GO" id="GO:0009253">
    <property type="term" value="P:peptidoglycan catabolic process"/>
    <property type="evidence" value="ECO:0007669"/>
    <property type="project" value="InterPro"/>
</dbReference>
<evidence type="ECO:0000313" key="3">
    <source>
        <dbReference type="EMBL" id="KIU05852.1"/>
    </source>
</evidence>
<accession>A0A0D1KI74</accession>
<organism evidence="3 4">
    <name type="scientific">Bacillus subtilis</name>
    <dbReference type="NCBI Taxonomy" id="1423"/>
    <lineage>
        <taxon>Bacteria</taxon>
        <taxon>Bacillati</taxon>
        <taxon>Bacillota</taxon>
        <taxon>Bacilli</taxon>
        <taxon>Bacillales</taxon>
        <taxon>Bacillaceae</taxon>
        <taxon>Bacillus</taxon>
    </lineage>
</organism>
<protein>
    <submittedName>
        <fullName evidence="3">N-acetylmuramoyl-L-alanine amidase</fullName>
    </submittedName>
</protein>
<dbReference type="Gene3D" id="3.40.50.12090">
    <property type="match status" value="2"/>
</dbReference>
<reference evidence="3 4" key="1">
    <citation type="submission" date="2014-12" db="EMBL/GenBank/DDBJ databases">
        <title>Comparative genome analysis of Bacillus coagulans HM-08, Clostridium butyricum HM-68, Bacillus subtilis HM-66 and Bacillus licheniformis BL-09.</title>
        <authorList>
            <person name="Zhang H."/>
        </authorList>
    </citation>
    <scope>NUCLEOTIDE SEQUENCE [LARGE SCALE GENOMIC DNA]</scope>
    <source>
        <strain evidence="3 4">HM-66</strain>
    </source>
</reference>
<evidence type="ECO:0000259" key="2">
    <source>
        <dbReference type="SMART" id="SM00646"/>
    </source>
</evidence>
<dbReference type="PATRIC" id="fig|1423.173.peg.4396"/>
<dbReference type="Pfam" id="PF04122">
    <property type="entry name" value="CW_binding_2"/>
    <property type="match status" value="3"/>
</dbReference>
<dbReference type="InterPro" id="IPR002508">
    <property type="entry name" value="MurNAc-LAA_cat"/>
</dbReference>
<gene>
    <name evidence="3" type="ORF">SC09_contig4orf00776</name>
</gene>
<dbReference type="InterPro" id="IPR007253">
    <property type="entry name" value="Cell_wall-bd_2"/>
</dbReference>
<dbReference type="EMBL" id="JXBC01000013">
    <property type="protein sequence ID" value="KIU05852.1"/>
    <property type="molecule type" value="Genomic_DNA"/>
</dbReference>